<sequence length="55" mass="6184">MAMRRTRLFEELITDLIMRGGHADTNACSWAAISGTHLKATKTTPVQDFFWLTDG</sequence>
<name>A0AAN6T1P1_9PEZI</name>
<gene>
    <name evidence="1" type="ORF">N658DRAFT_471423</name>
</gene>
<reference evidence="1" key="1">
    <citation type="journal article" date="2023" name="Mol. Phylogenet. Evol.">
        <title>Genome-scale phylogeny and comparative genomics of the fungal order Sordariales.</title>
        <authorList>
            <person name="Hensen N."/>
            <person name="Bonometti L."/>
            <person name="Westerberg I."/>
            <person name="Brannstrom I.O."/>
            <person name="Guillou S."/>
            <person name="Cros-Aarteil S."/>
            <person name="Calhoun S."/>
            <person name="Haridas S."/>
            <person name="Kuo A."/>
            <person name="Mondo S."/>
            <person name="Pangilinan J."/>
            <person name="Riley R."/>
            <person name="LaButti K."/>
            <person name="Andreopoulos B."/>
            <person name="Lipzen A."/>
            <person name="Chen C."/>
            <person name="Yan M."/>
            <person name="Daum C."/>
            <person name="Ng V."/>
            <person name="Clum A."/>
            <person name="Steindorff A."/>
            <person name="Ohm R.A."/>
            <person name="Martin F."/>
            <person name="Silar P."/>
            <person name="Natvig D.O."/>
            <person name="Lalanne C."/>
            <person name="Gautier V."/>
            <person name="Ament-Velasquez S.L."/>
            <person name="Kruys A."/>
            <person name="Hutchinson M.I."/>
            <person name="Powell A.J."/>
            <person name="Barry K."/>
            <person name="Miller A.N."/>
            <person name="Grigoriev I.V."/>
            <person name="Debuchy R."/>
            <person name="Gladieux P."/>
            <person name="Hiltunen Thoren M."/>
            <person name="Johannesson H."/>
        </authorList>
    </citation>
    <scope>NUCLEOTIDE SEQUENCE</scope>
    <source>
        <strain evidence="1">CBS 757.83</strain>
    </source>
</reference>
<dbReference type="InterPro" id="IPR036705">
    <property type="entry name" value="Ribosyl_crysJ1_sf"/>
</dbReference>
<dbReference type="EMBL" id="MU863635">
    <property type="protein sequence ID" value="KAK4101518.1"/>
    <property type="molecule type" value="Genomic_DNA"/>
</dbReference>
<evidence type="ECO:0000313" key="2">
    <source>
        <dbReference type="Proteomes" id="UP001305647"/>
    </source>
</evidence>
<comment type="caution">
    <text evidence="1">The sequence shown here is derived from an EMBL/GenBank/DDBJ whole genome shotgun (WGS) entry which is preliminary data.</text>
</comment>
<keyword evidence="2" id="KW-1185">Reference proteome</keyword>
<evidence type="ECO:0000313" key="1">
    <source>
        <dbReference type="EMBL" id="KAK4101518.1"/>
    </source>
</evidence>
<proteinExistence type="predicted"/>
<dbReference type="SUPFAM" id="SSF101478">
    <property type="entry name" value="ADP-ribosylglycohydrolase"/>
    <property type="match status" value="1"/>
</dbReference>
<dbReference type="AlphaFoldDB" id="A0AAN6T1P1"/>
<accession>A0AAN6T1P1</accession>
<dbReference type="Proteomes" id="UP001305647">
    <property type="component" value="Unassembled WGS sequence"/>
</dbReference>
<organism evidence="1 2">
    <name type="scientific">Parathielavia hyrcaniae</name>
    <dbReference type="NCBI Taxonomy" id="113614"/>
    <lineage>
        <taxon>Eukaryota</taxon>
        <taxon>Fungi</taxon>
        <taxon>Dikarya</taxon>
        <taxon>Ascomycota</taxon>
        <taxon>Pezizomycotina</taxon>
        <taxon>Sordariomycetes</taxon>
        <taxon>Sordariomycetidae</taxon>
        <taxon>Sordariales</taxon>
        <taxon>Chaetomiaceae</taxon>
        <taxon>Parathielavia</taxon>
    </lineage>
</organism>
<protein>
    <submittedName>
        <fullName evidence="1">Uncharacterized protein</fullName>
    </submittedName>
</protein>
<reference evidence="1" key="2">
    <citation type="submission" date="2023-05" db="EMBL/GenBank/DDBJ databases">
        <authorList>
            <consortium name="Lawrence Berkeley National Laboratory"/>
            <person name="Steindorff A."/>
            <person name="Hensen N."/>
            <person name="Bonometti L."/>
            <person name="Westerberg I."/>
            <person name="Brannstrom I.O."/>
            <person name="Guillou S."/>
            <person name="Cros-Aarteil S."/>
            <person name="Calhoun S."/>
            <person name="Haridas S."/>
            <person name="Kuo A."/>
            <person name="Mondo S."/>
            <person name="Pangilinan J."/>
            <person name="Riley R."/>
            <person name="Labutti K."/>
            <person name="Andreopoulos B."/>
            <person name="Lipzen A."/>
            <person name="Chen C."/>
            <person name="Yanf M."/>
            <person name="Daum C."/>
            <person name="Ng V."/>
            <person name="Clum A."/>
            <person name="Ohm R."/>
            <person name="Martin F."/>
            <person name="Silar P."/>
            <person name="Natvig D."/>
            <person name="Lalanne C."/>
            <person name="Gautier V."/>
            <person name="Ament-Velasquez S.L."/>
            <person name="Kruys A."/>
            <person name="Hutchinson M.I."/>
            <person name="Powell A.J."/>
            <person name="Barry K."/>
            <person name="Miller A.N."/>
            <person name="Grigoriev I.V."/>
            <person name="Debuchy R."/>
            <person name="Gladieux P."/>
            <person name="Thoren M.H."/>
            <person name="Johannesson H."/>
        </authorList>
    </citation>
    <scope>NUCLEOTIDE SEQUENCE</scope>
    <source>
        <strain evidence="1">CBS 757.83</strain>
    </source>
</reference>